<reference evidence="1" key="1">
    <citation type="journal article" date="2019" name="bioRxiv">
        <title>The Genome of the Zebra Mussel, Dreissena polymorpha: A Resource for Invasive Species Research.</title>
        <authorList>
            <person name="McCartney M.A."/>
            <person name="Auch B."/>
            <person name="Kono T."/>
            <person name="Mallez S."/>
            <person name="Zhang Y."/>
            <person name="Obille A."/>
            <person name="Becker A."/>
            <person name="Abrahante J.E."/>
            <person name="Garbe J."/>
            <person name="Badalamenti J.P."/>
            <person name="Herman A."/>
            <person name="Mangelson H."/>
            <person name="Liachko I."/>
            <person name="Sullivan S."/>
            <person name="Sone E.D."/>
            <person name="Koren S."/>
            <person name="Silverstein K.A.T."/>
            <person name="Beckman K.B."/>
            <person name="Gohl D.M."/>
        </authorList>
    </citation>
    <scope>NUCLEOTIDE SEQUENCE</scope>
    <source>
        <strain evidence="1">Duluth1</strain>
        <tissue evidence="1">Whole animal</tissue>
    </source>
</reference>
<keyword evidence="2" id="KW-1185">Reference proteome</keyword>
<comment type="caution">
    <text evidence="1">The sequence shown here is derived from an EMBL/GenBank/DDBJ whole genome shotgun (WGS) entry which is preliminary data.</text>
</comment>
<dbReference type="AlphaFoldDB" id="A0A9D4JFL3"/>
<evidence type="ECO:0000313" key="2">
    <source>
        <dbReference type="Proteomes" id="UP000828390"/>
    </source>
</evidence>
<name>A0A9D4JFL3_DREPO</name>
<dbReference type="EMBL" id="JAIWYP010000006">
    <property type="protein sequence ID" value="KAH3808159.1"/>
    <property type="molecule type" value="Genomic_DNA"/>
</dbReference>
<gene>
    <name evidence="1" type="ORF">DPMN_136510</name>
</gene>
<sequence length="70" mass="8145">MHPTPFYRFSRRVSRAFSFNKTPRRIKRAVSHVFSPFVKDSSRDFTPGNLHGKRLASSIDLTSVKYCLEL</sequence>
<proteinExistence type="predicted"/>
<organism evidence="1 2">
    <name type="scientific">Dreissena polymorpha</name>
    <name type="common">Zebra mussel</name>
    <name type="synonym">Mytilus polymorpha</name>
    <dbReference type="NCBI Taxonomy" id="45954"/>
    <lineage>
        <taxon>Eukaryota</taxon>
        <taxon>Metazoa</taxon>
        <taxon>Spiralia</taxon>
        <taxon>Lophotrochozoa</taxon>
        <taxon>Mollusca</taxon>
        <taxon>Bivalvia</taxon>
        <taxon>Autobranchia</taxon>
        <taxon>Heteroconchia</taxon>
        <taxon>Euheterodonta</taxon>
        <taxon>Imparidentia</taxon>
        <taxon>Neoheterodontei</taxon>
        <taxon>Myida</taxon>
        <taxon>Dreissenoidea</taxon>
        <taxon>Dreissenidae</taxon>
        <taxon>Dreissena</taxon>
    </lineage>
</organism>
<evidence type="ECO:0000313" key="1">
    <source>
        <dbReference type="EMBL" id="KAH3808159.1"/>
    </source>
</evidence>
<accession>A0A9D4JFL3</accession>
<reference evidence="1" key="2">
    <citation type="submission" date="2020-11" db="EMBL/GenBank/DDBJ databases">
        <authorList>
            <person name="McCartney M.A."/>
            <person name="Auch B."/>
            <person name="Kono T."/>
            <person name="Mallez S."/>
            <person name="Becker A."/>
            <person name="Gohl D.M."/>
            <person name="Silverstein K.A.T."/>
            <person name="Koren S."/>
            <person name="Bechman K.B."/>
            <person name="Herman A."/>
            <person name="Abrahante J.E."/>
            <person name="Garbe J."/>
        </authorList>
    </citation>
    <scope>NUCLEOTIDE SEQUENCE</scope>
    <source>
        <strain evidence="1">Duluth1</strain>
        <tissue evidence="1">Whole animal</tissue>
    </source>
</reference>
<dbReference type="Proteomes" id="UP000828390">
    <property type="component" value="Unassembled WGS sequence"/>
</dbReference>
<protein>
    <submittedName>
        <fullName evidence="1">Uncharacterized protein</fullName>
    </submittedName>
</protein>